<name>A0ABU3CAN4_9FLAO</name>
<evidence type="ECO:0000313" key="1">
    <source>
        <dbReference type="EMBL" id="MDT0643318.1"/>
    </source>
</evidence>
<accession>A0ABU3CAN4</accession>
<dbReference type="EMBL" id="JAVRHQ010000012">
    <property type="protein sequence ID" value="MDT0643318.1"/>
    <property type="molecule type" value="Genomic_DNA"/>
</dbReference>
<gene>
    <name evidence="1" type="ORF">RM553_10800</name>
</gene>
<dbReference type="RefSeq" id="WP_311534939.1">
    <property type="nucleotide sequence ID" value="NZ_JAVRHQ010000012.1"/>
</dbReference>
<protein>
    <submittedName>
        <fullName evidence="1">Uncharacterized protein</fullName>
    </submittedName>
</protein>
<comment type="caution">
    <text evidence="1">The sequence shown here is derived from an EMBL/GenBank/DDBJ whole genome shotgun (WGS) entry which is preliminary data.</text>
</comment>
<evidence type="ECO:0000313" key="2">
    <source>
        <dbReference type="Proteomes" id="UP001262889"/>
    </source>
</evidence>
<sequence length="52" mass="5761">MGVLKNNTYKVNKAATKISASGKSATMVIHKAHVLTKREVEMNRSSAYNYAF</sequence>
<keyword evidence="2" id="KW-1185">Reference proteome</keyword>
<organism evidence="1 2">
    <name type="scientific">Autumnicola tepida</name>
    <dbReference type="NCBI Taxonomy" id="3075595"/>
    <lineage>
        <taxon>Bacteria</taxon>
        <taxon>Pseudomonadati</taxon>
        <taxon>Bacteroidota</taxon>
        <taxon>Flavobacteriia</taxon>
        <taxon>Flavobacteriales</taxon>
        <taxon>Flavobacteriaceae</taxon>
        <taxon>Autumnicola</taxon>
    </lineage>
</organism>
<dbReference type="Proteomes" id="UP001262889">
    <property type="component" value="Unassembled WGS sequence"/>
</dbReference>
<reference evidence="1 2" key="1">
    <citation type="submission" date="2023-09" db="EMBL/GenBank/DDBJ databases">
        <authorList>
            <person name="Rey-Velasco X."/>
        </authorList>
    </citation>
    <scope>NUCLEOTIDE SEQUENCE [LARGE SCALE GENOMIC DNA]</scope>
    <source>
        <strain evidence="1 2">F363</strain>
    </source>
</reference>
<proteinExistence type="predicted"/>